<dbReference type="Pfam" id="PF13946">
    <property type="entry name" value="DUF4214"/>
    <property type="match status" value="1"/>
</dbReference>
<dbReference type="AlphaFoldDB" id="A0A2T6CH72"/>
<dbReference type="Pfam" id="PF00353">
    <property type="entry name" value="HemolysinCabind"/>
    <property type="match status" value="2"/>
</dbReference>
<dbReference type="Proteomes" id="UP000244092">
    <property type="component" value="Unassembled WGS sequence"/>
</dbReference>
<gene>
    <name evidence="2" type="ORF">C8N31_103323</name>
</gene>
<dbReference type="InterPro" id="IPR025282">
    <property type="entry name" value="DUF4214"/>
</dbReference>
<accession>A0A2T6CH72</accession>
<feature type="domain" description="DUF4214" evidence="1">
    <location>
        <begin position="488"/>
        <end position="546"/>
    </location>
</feature>
<dbReference type="InterPro" id="IPR001343">
    <property type="entry name" value="Hemolysn_Ca-bd"/>
</dbReference>
<organism evidence="2 3">
    <name type="scientific">Sulfitobacter mediterraneus</name>
    <dbReference type="NCBI Taxonomy" id="83219"/>
    <lineage>
        <taxon>Bacteria</taxon>
        <taxon>Pseudomonadati</taxon>
        <taxon>Pseudomonadota</taxon>
        <taxon>Alphaproteobacteria</taxon>
        <taxon>Rhodobacterales</taxon>
        <taxon>Roseobacteraceae</taxon>
        <taxon>Sulfitobacter</taxon>
    </lineage>
</organism>
<evidence type="ECO:0000313" key="2">
    <source>
        <dbReference type="EMBL" id="PTX74840.1"/>
    </source>
</evidence>
<dbReference type="RefSeq" id="WP_025048186.1">
    <property type="nucleotide sequence ID" value="NZ_QBKU01000003.1"/>
</dbReference>
<dbReference type="PRINTS" id="PR00313">
    <property type="entry name" value="CABNDNGRPT"/>
</dbReference>
<dbReference type="EMBL" id="QBKU01000003">
    <property type="protein sequence ID" value="PTX74840.1"/>
    <property type="molecule type" value="Genomic_DNA"/>
</dbReference>
<reference evidence="2 3" key="1">
    <citation type="submission" date="2018-04" db="EMBL/GenBank/DDBJ databases">
        <title>Genomic Encyclopedia of Archaeal and Bacterial Type Strains, Phase II (KMG-II): from individual species to whole genera.</title>
        <authorList>
            <person name="Goeker M."/>
        </authorList>
    </citation>
    <scope>NUCLEOTIDE SEQUENCE [LARGE SCALE GENOMIC DNA]</scope>
    <source>
        <strain evidence="2 3">DSM 12244</strain>
    </source>
</reference>
<dbReference type="Gene3D" id="2.150.10.10">
    <property type="entry name" value="Serralysin-like metalloprotease, C-terminal"/>
    <property type="match status" value="1"/>
</dbReference>
<dbReference type="InterPro" id="IPR011049">
    <property type="entry name" value="Serralysin-like_metalloprot_C"/>
</dbReference>
<sequence length="651" mass="68274">MDIDYAAFTNAFNQSFDSFGTIGAYSGGFSPPGSVDDILGMSVGQYLDLLDTAQTALESISPFIFQQLLNNPNVQLPPEARAFIEAWAQGDYSGITGPLDQVRAAMADFPREMSLRDAIDNLDPSGGTTDEIEQLFNAAQARTAELLWGQQDGIFNSPIFDIDPDTGIWSVFGDPANGYGGSTLGEFYSLLGEAAGNAIMAFIGSNDSVIGELLGQGATNATFNAATGAAETAAAQAFEALQGIGTLLTEQSTGDAQQVQDQAAGQVQALITALTNALPGISASLNTLVLGSRNSDPSFVVSLDGNVEGSEHGDWFYLSKNADSFDGGLGTDVLFGLEGNDTLTGGADEDVLFGGADDDHLTGGAANDGINGGDGEDTAGFTGAMGRYTLQMSADGGIVIEDRQTDGDGTDTLTGIETLSFSSGWSIFDQGDFDLSVVQGITGLDQAQIDTFIELYIAYFNRAPDALGLYFWGSAFANGTSLDEMAALFLDQDETRATYPTDATNLDFATQVYSNVLGRTPDQAGLDFWVGQLDQGNVTRGTFILRVLEGAKSDPPGDATQEFIDLQRGDQAFLVDKTEIGTYFSVIKGMSDTADASAAMSLYLRDDLASKQAAVDRVDVDFAEAAAADSGEMLLQLVGVAENPFDGADGP</sequence>
<evidence type="ECO:0000313" key="3">
    <source>
        <dbReference type="Proteomes" id="UP000244092"/>
    </source>
</evidence>
<comment type="caution">
    <text evidence="2">The sequence shown here is derived from an EMBL/GenBank/DDBJ whole genome shotgun (WGS) entry which is preliminary data.</text>
</comment>
<proteinExistence type="predicted"/>
<dbReference type="SUPFAM" id="SSF51120">
    <property type="entry name" value="beta-Roll"/>
    <property type="match status" value="1"/>
</dbReference>
<evidence type="ECO:0000259" key="1">
    <source>
        <dbReference type="Pfam" id="PF13946"/>
    </source>
</evidence>
<name>A0A2T6CH72_9RHOB</name>
<protein>
    <submittedName>
        <fullName evidence="2">Uncharacterized protein DUF4214</fullName>
    </submittedName>
</protein>
<dbReference type="GO" id="GO:0005509">
    <property type="term" value="F:calcium ion binding"/>
    <property type="evidence" value="ECO:0007669"/>
    <property type="project" value="InterPro"/>
</dbReference>
<dbReference type="OrthoDB" id="7728388at2"/>